<organism evidence="2 3">
    <name type="scientific">Silurus asotus</name>
    <name type="common">Amur catfish</name>
    <name type="synonym">Parasilurus asotus</name>
    <dbReference type="NCBI Taxonomy" id="30991"/>
    <lineage>
        <taxon>Eukaryota</taxon>
        <taxon>Metazoa</taxon>
        <taxon>Chordata</taxon>
        <taxon>Craniata</taxon>
        <taxon>Vertebrata</taxon>
        <taxon>Euteleostomi</taxon>
        <taxon>Actinopterygii</taxon>
        <taxon>Neopterygii</taxon>
        <taxon>Teleostei</taxon>
        <taxon>Ostariophysi</taxon>
        <taxon>Siluriformes</taxon>
        <taxon>Siluridae</taxon>
        <taxon>Silurus</taxon>
    </lineage>
</organism>
<evidence type="ECO:0000313" key="3">
    <source>
        <dbReference type="Proteomes" id="UP001205998"/>
    </source>
</evidence>
<sequence length="241" mass="26514">MGALDLIFGGSQQIPGFCLVQDALMTILNKEEVAPRTSLALSMSEPYSPRSAQAHLARVQELLSAPSPQDALREGRSQSVLNTLTHTADASSSHLSKGKKNKTEQTSETPSPPDYIVPGATERPPLATLLPNSTYSERTVRCICVVWCIGQNLEYHITLEGWNSFLILRGSSSSVVKDVELLIGRLPVQIPPPPSFYFWAFTIMAFMADALIQSNLRYSEFYSEQLKSGSLMVLGFKLTTF</sequence>
<dbReference type="AlphaFoldDB" id="A0AAD5AY59"/>
<evidence type="ECO:0000313" key="2">
    <source>
        <dbReference type="EMBL" id="KAI5625143.1"/>
    </source>
</evidence>
<keyword evidence="3" id="KW-1185">Reference proteome</keyword>
<dbReference type="Proteomes" id="UP001205998">
    <property type="component" value="Unassembled WGS sequence"/>
</dbReference>
<name>A0AAD5AY59_SILAS</name>
<reference evidence="2" key="1">
    <citation type="submission" date="2018-07" db="EMBL/GenBank/DDBJ databases">
        <title>Comparative genomics of catfishes provides insights into carnivory and benthic adaptation.</title>
        <authorList>
            <person name="Zhang Y."/>
            <person name="Wang D."/>
            <person name="Peng Z."/>
            <person name="Zheng S."/>
            <person name="Shao F."/>
            <person name="Tao W."/>
        </authorList>
    </citation>
    <scope>NUCLEOTIDE SEQUENCE</scope>
    <source>
        <strain evidence="2">Chongqing</strain>
    </source>
</reference>
<comment type="caution">
    <text evidence="2">The sequence shown here is derived from an EMBL/GenBank/DDBJ whole genome shotgun (WGS) entry which is preliminary data.</text>
</comment>
<gene>
    <name evidence="2" type="ORF">C0J50_15258</name>
</gene>
<proteinExistence type="predicted"/>
<dbReference type="EMBL" id="MU551567">
    <property type="protein sequence ID" value="KAI5625143.1"/>
    <property type="molecule type" value="Genomic_DNA"/>
</dbReference>
<accession>A0AAD5AY59</accession>
<feature type="region of interest" description="Disordered" evidence="1">
    <location>
        <begin position="87"/>
        <end position="122"/>
    </location>
</feature>
<protein>
    <submittedName>
        <fullName evidence="2">Clustered mitochondria protein-like</fullName>
    </submittedName>
</protein>
<evidence type="ECO:0000256" key="1">
    <source>
        <dbReference type="SAM" id="MobiDB-lite"/>
    </source>
</evidence>